<protein>
    <submittedName>
        <fullName evidence="4">BQ2448_1855 protein</fullName>
    </submittedName>
</protein>
<gene>
    <name evidence="4" type="ORF">BQ2448_1855</name>
</gene>
<dbReference type="EMBL" id="FMSP01000005">
    <property type="protein sequence ID" value="SCV70461.1"/>
    <property type="molecule type" value="Genomic_DNA"/>
</dbReference>
<comment type="similarity">
    <text evidence="1">Belongs to the short-chain dehydrogenases/reductases (SDR) family.</text>
</comment>
<keyword evidence="3" id="KW-0560">Oxidoreductase</keyword>
<dbReference type="CDD" id="cd05325">
    <property type="entry name" value="carb_red_sniffer_like_SDR_c"/>
    <property type="match status" value="1"/>
</dbReference>
<dbReference type="Gene3D" id="3.40.50.720">
    <property type="entry name" value="NAD(P)-binding Rossmann-like Domain"/>
    <property type="match status" value="1"/>
</dbReference>
<reference evidence="5" key="1">
    <citation type="submission" date="2016-09" db="EMBL/GenBank/DDBJ databases">
        <authorList>
            <person name="Jeantristanb JTB J.-T."/>
            <person name="Ricardo R."/>
        </authorList>
    </citation>
    <scope>NUCLEOTIDE SEQUENCE [LARGE SCALE GENOMIC DNA]</scope>
</reference>
<evidence type="ECO:0000256" key="2">
    <source>
        <dbReference type="ARBA" id="ARBA00022857"/>
    </source>
</evidence>
<evidence type="ECO:0000256" key="3">
    <source>
        <dbReference type="ARBA" id="ARBA00023002"/>
    </source>
</evidence>
<dbReference type="PANTHER" id="PTHR43544">
    <property type="entry name" value="SHORT-CHAIN DEHYDROGENASE/REDUCTASE"/>
    <property type="match status" value="1"/>
</dbReference>
<dbReference type="Proteomes" id="UP000198372">
    <property type="component" value="Unassembled WGS sequence"/>
</dbReference>
<accession>A0A238FEC9</accession>
<proteinExistence type="inferred from homology"/>
<dbReference type="PANTHER" id="PTHR43544:SF7">
    <property type="entry name" value="NADB-LER2"/>
    <property type="match status" value="1"/>
</dbReference>
<dbReference type="InterPro" id="IPR020904">
    <property type="entry name" value="Sc_DH/Rdtase_CS"/>
</dbReference>
<keyword evidence="2" id="KW-0521">NADP</keyword>
<dbReference type="GO" id="GO:0016491">
    <property type="term" value="F:oxidoreductase activity"/>
    <property type="evidence" value="ECO:0007669"/>
    <property type="project" value="UniProtKB-KW"/>
</dbReference>
<sequence length="255" mass="27144">MTVCTTLITGASQGLGLGLVRHLLEVDQTNKIIACVRDKASCDKVLHDLMTKHQSRLMICHMDVAVPESVKVSAAAIESAYFVNPCRQALSEIENGFGKDGIDSLICNAGVASATDATPTKTTGDDLKSSMLVNLYGVINSTICLLPCLRKGHKKHIFVVSSEYGSLHSPCSEKPSSTAYSVSKAAANMWTKKLAAELGPEGFTVVAFHPGTVDTGMTEGGEDPKTAAKKCCDNIILAKPQNGKFLNAQGQEMPW</sequence>
<dbReference type="GO" id="GO:0005737">
    <property type="term" value="C:cytoplasm"/>
    <property type="evidence" value="ECO:0007669"/>
    <property type="project" value="TreeGrafter"/>
</dbReference>
<dbReference type="InterPro" id="IPR051468">
    <property type="entry name" value="Fungal_SecMetab_SDRs"/>
</dbReference>
<dbReference type="OrthoDB" id="9876299at2759"/>
<evidence type="ECO:0000256" key="1">
    <source>
        <dbReference type="ARBA" id="ARBA00006484"/>
    </source>
</evidence>
<evidence type="ECO:0000313" key="5">
    <source>
        <dbReference type="Proteomes" id="UP000198372"/>
    </source>
</evidence>
<keyword evidence="5" id="KW-1185">Reference proteome</keyword>
<dbReference type="Pfam" id="PF00106">
    <property type="entry name" value="adh_short"/>
    <property type="match status" value="1"/>
</dbReference>
<dbReference type="PRINTS" id="PR00081">
    <property type="entry name" value="GDHRDH"/>
</dbReference>
<dbReference type="PROSITE" id="PS00061">
    <property type="entry name" value="ADH_SHORT"/>
    <property type="match status" value="1"/>
</dbReference>
<dbReference type="AlphaFoldDB" id="A0A238FEC9"/>
<dbReference type="InterPro" id="IPR036291">
    <property type="entry name" value="NAD(P)-bd_dom_sf"/>
</dbReference>
<dbReference type="InterPro" id="IPR002347">
    <property type="entry name" value="SDR_fam"/>
</dbReference>
<name>A0A238FEC9_9BASI</name>
<evidence type="ECO:0000313" key="4">
    <source>
        <dbReference type="EMBL" id="SCV70461.1"/>
    </source>
</evidence>
<dbReference type="SUPFAM" id="SSF51735">
    <property type="entry name" value="NAD(P)-binding Rossmann-fold domains"/>
    <property type="match status" value="1"/>
</dbReference>
<organism evidence="4 5">
    <name type="scientific">Microbotryum intermedium</name>
    <dbReference type="NCBI Taxonomy" id="269621"/>
    <lineage>
        <taxon>Eukaryota</taxon>
        <taxon>Fungi</taxon>
        <taxon>Dikarya</taxon>
        <taxon>Basidiomycota</taxon>
        <taxon>Pucciniomycotina</taxon>
        <taxon>Microbotryomycetes</taxon>
        <taxon>Microbotryales</taxon>
        <taxon>Microbotryaceae</taxon>
        <taxon>Microbotryum</taxon>
    </lineage>
</organism>